<dbReference type="GeneID" id="71987722"/>
<dbReference type="PANTHER" id="PTHR46206:SF2">
    <property type="entry name" value="CYTOCHROME P450 MONOOXYGENASE AUSG-RELATED"/>
    <property type="match status" value="1"/>
</dbReference>
<keyword evidence="4" id="KW-0479">Metal-binding</keyword>
<dbReference type="PANTHER" id="PTHR46206">
    <property type="entry name" value="CYTOCHROME P450"/>
    <property type="match status" value="1"/>
</dbReference>
<evidence type="ECO:0000256" key="1">
    <source>
        <dbReference type="ARBA" id="ARBA00001971"/>
    </source>
</evidence>
<organism evidence="8 9">
    <name type="scientific">Passalora fulva</name>
    <name type="common">Tomato leaf mold</name>
    <name type="synonym">Cladosporium fulvum</name>
    <dbReference type="NCBI Taxonomy" id="5499"/>
    <lineage>
        <taxon>Eukaryota</taxon>
        <taxon>Fungi</taxon>
        <taxon>Dikarya</taxon>
        <taxon>Ascomycota</taxon>
        <taxon>Pezizomycotina</taxon>
        <taxon>Dothideomycetes</taxon>
        <taxon>Dothideomycetidae</taxon>
        <taxon>Mycosphaerellales</taxon>
        <taxon>Mycosphaerellaceae</taxon>
        <taxon>Fulvia</taxon>
    </lineage>
</organism>
<evidence type="ECO:0000256" key="7">
    <source>
        <dbReference type="ARBA" id="ARBA00023033"/>
    </source>
</evidence>
<protein>
    <submittedName>
        <fullName evidence="8">Cytochrome P450 monooxygenase bsc2</fullName>
    </submittedName>
</protein>
<dbReference type="GO" id="GO:0020037">
    <property type="term" value="F:heme binding"/>
    <property type="evidence" value="ECO:0007669"/>
    <property type="project" value="InterPro"/>
</dbReference>
<dbReference type="KEGG" id="ffu:CLAFUR5_07844"/>
<dbReference type="GO" id="GO:0005506">
    <property type="term" value="F:iron ion binding"/>
    <property type="evidence" value="ECO:0007669"/>
    <property type="project" value="InterPro"/>
</dbReference>
<dbReference type="SUPFAM" id="SSF48264">
    <property type="entry name" value="Cytochrome P450"/>
    <property type="match status" value="1"/>
</dbReference>
<evidence type="ECO:0000256" key="6">
    <source>
        <dbReference type="ARBA" id="ARBA00023004"/>
    </source>
</evidence>
<dbReference type="AlphaFoldDB" id="A0A9Q8P6J5"/>
<comment type="cofactor">
    <cofactor evidence="1">
        <name>heme</name>
        <dbReference type="ChEBI" id="CHEBI:30413"/>
    </cofactor>
</comment>
<reference evidence="8" key="2">
    <citation type="journal article" date="2022" name="Microb. Genom.">
        <title>A chromosome-scale genome assembly of the tomato pathogen Cladosporium fulvum reveals a compartmentalized genome architecture and the presence of a dispensable chromosome.</title>
        <authorList>
            <person name="Zaccaron A.Z."/>
            <person name="Chen L.H."/>
            <person name="Samaras A."/>
            <person name="Stergiopoulos I."/>
        </authorList>
    </citation>
    <scope>NUCLEOTIDE SEQUENCE</scope>
    <source>
        <strain evidence="8">Race5_Kim</strain>
    </source>
</reference>
<evidence type="ECO:0000313" key="8">
    <source>
        <dbReference type="EMBL" id="UJO14897.1"/>
    </source>
</evidence>
<keyword evidence="7 8" id="KW-0503">Monooxygenase</keyword>
<dbReference type="GO" id="GO:0016705">
    <property type="term" value="F:oxidoreductase activity, acting on paired donors, with incorporation or reduction of molecular oxygen"/>
    <property type="evidence" value="ECO:0007669"/>
    <property type="project" value="InterPro"/>
</dbReference>
<evidence type="ECO:0000256" key="4">
    <source>
        <dbReference type="ARBA" id="ARBA00022723"/>
    </source>
</evidence>
<evidence type="ECO:0000313" key="9">
    <source>
        <dbReference type="Proteomes" id="UP000756132"/>
    </source>
</evidence>
<dbReference type="Gene3D" id="1.10.630.10">
    <property type="entry name" value="Cytochrome P450"/>
    <property type="match status" value="1"/>
</dbReference>
<dbReference type="EMBL" id="CP090165">
    <property type="protein sequence ID" value="UJO14897.1"/>
    <property type="molecule type" value="Genomic_DNA"/>
</dbReference>
<keyword evidence="5" id="KW-0560">Oxidoreductase</keyword>
<keyword evidence="3" id="KW-0349">Heme</keyword>
<reference evidence="8" key="1">
    <citation type="submission" date="2021-12" db="EMBL/GenBank/DDBJ databases">
        <authorList>
            <person name="Zaccaron A."/>
            <person name="Stergiopoulos I."/>
        </authorList>
    </citation>
    <scope>NUCLEOTIDE SEQUENCE</scope>
    <source>
        <strain evidence="8">Race5_Kim</strain>
    </source>
</reference>
<gene>
    <name evidence="8" type="ORF">CLAFUR5_07844</name>
</gene>
<dbReference type="InterPro" id="IPR036396">
    <property type="entry name" value="Cyt_P450_sf"/>
</dbReference>
<keyword evidence="9" id="KW-1185">Reference proteome</keyword>
<dbReference type="Proteomes" id="UP000756132">
    <property type="component" value="Chromosome 3"/>
</dbReference>
<dbReference type="OrthoDB" id="1844152at2759"/>
<evidence type="ECO:0000256" key="2">
    <source>
        <dbReference type="ARBA" id="ARBA00010617"/>
    </source>
</evidence>
<sequence>MTDCKRMLDKGKEMTQNGLFQVSAGSGYKIIVPSRFADELRNNETLSFSEVTRKGFYGDPPGFDSMKEASRADNLTVDMVRTKLTQALGLVTDDIVDEATYAIDKWFGESLDWRTHRIKPTLCDVVARVSTRILAGKGLARDEEYLEIAKQNTIDTFTAAQLLHGYPGLVRPLVHWFIPQCQNLRRQAAKARSLLTPILQQRSVDGQELKRTGKVTDAFTWMEQTATGRPVNHVEGQLNMSLAAIHTATATSLLVLDVI</sequence>
<evidence type="ECO:0000256" key="5">
    <source>
        <dbReference type="ARBA" id="ARBA00023002"/>
    </source>
</evidence>
<keyword evidence="6" id="KW-0408">Iron</keyword>
<dbReference type="CDD" id="cd11041">
    <property type="entry name" value="CYP503A1-like"/>
    <property type="match status" value="1"/>
</dbReference>
<proteinExistence type="inferred from homology"/>
<accession>A0A9Q8P6J5</accession>
<dbReference type="RefSeq" id="XP_047759263.1">
    <property type="nucleotide sequence ID" value="XM_047906992.1"/>
</dbReference>
<comment type="similarity">
    <text evidence="2">Belongs to the cytochrome P450 family.</text>
</comment>
<evidence type="ECO:0000256" key="3">
    <source>
        <dbReference type="ARBA" id="ARBA00022617"/>
    </source>
</evidence>
<name>A0A9Q8P6J5_PASFU</name>
<dbReference type="GO" id="GO:0004497">
    <property type="term" value="F:monooxygenase activity"/>
    <property type="evidence" value="ECO:0007669"/>
    <property type="project" value="UniProtKB-KW"/>
</dbReference>